<accession>A0A5C1Q423</accession>
<gene>
    <name evidence="14" type="ORF">EWH46_14550</name>
</gene>
<dbReference type="CDD" id="cd06225">
    <property type="entry name" value="HAMP"/>
    <property type="match status" value="1"/>
</dbReference>
<dbReference type="Gene3D" id="1.10.287.130">
    <property type="match status" value="1"/>
</dbReference>
<evidence type="ECO:0000256" key="7">
    <source>
        <dbReference type="ARBA" id="ARBA00022692"/>
    </source>
</evidence>
<evidence type="ECO:0000256" key="13">
    <source>
        <dbReference type="ARBA" id="ARBA00023136"/>
    </source>
</evidence>
<evidence type="ECO:0000256" key="4">
    <source>
        <dbReference type="ARBA" id="ARBA00022475"/>
    </source>
</evidence>
<dbReference type="GO" id="GO:0005524">
    <property type="term" value="F:ATP binding"/>
    <property type="evidence" value="ECO:0007669"/>
    <property type="project" value="UniProtKB-KW"/>
</dbReference>
<evidence type="ECO:0000256" key="8">
    <source>
        <dbReference type="ARBA" id="ARBA00022741"/>
    </source>
</evidence>
<dbReference type="SMART" id="SM00304">
    <property type="entry name" value="HAMP"/>
    <property type="match status" value="1"/>
</dbReference>
<dbReference type="CDD" id="cd00082">
    <property type="entry name" value="HisKA"/>
    <property type="match status" value="1"/>
</dbReference>
<dbReference type="Pfam" id="PF02518">
    <property type="entry name" value="HATPase_c"/>
    <property type="match status" value="1"/>
</dbReference>
<sequence length="671" mass="71947">MGRRGAVTAVRAAGAGSIRTRLLALTLVPLLGVLPLLGLILLLWGNQAIDLLLSGRVRADLAVAQGYFDRVQAEVGSGTQAVASSHRLVRTLALTLPAERETALAALLAREQVRHRLDFLRMLPPQAPEAVAAAGAASGAAAAEAVVAVMEAAQLEALAPGLAERAHIALVDSDGAVPSDRVTESRGLVLIAQARIENAAGATIGWLQGGVLLNRNLGVIDHINRIVYPDGALAFGSQGTATLFLDDVRISTNVRLFGDPQAERAVGTRVSAAVREAVLGRGETWLGRAFVVKDWYVSGYLPLADASGRRVGMLYVGFLERPFVVVKYAVLAGIGLLFFVVMLLAAWWSLRSAARIFRPLERMTETMQRVESGQAARVGPLQADGEIDRLGATLDHLLDTVDDKTRALQRWGEELDAKVAERTAALQAAQQQLVRSERLATIGQLAASIAHEINNPIAVIQGNLDLLQMTLGEAAAPARDEIRLIDGQVERMRLIVAQLLQQARPNEYAGYAEALDPAEVLQASLVLVRHLLERAQVRLLLRASPGATPPVMINRQELQQVLINLIVNATQAMQEQGETGPARELDIAVRHEAGRVLLEVSDSGPGLSEAVRATLFQPFFTTRRDGNGLGLWISRGLLERYGGELRAANRPEGQDAARGAVFTIDLPAAEV</sequence>
<dbReference type="PANTHER" id="PTHR43065">
    <property type="entry name" value="SENSOR HISTIDINE KINASE"/>
    <property type="match status" value="1"/>
</dbReference>
<dbReference type="PANTHER" id="PTHR43065:SF10">
    <property type="entry name" value="PEROXIDE STRESS-ACTIVATED HISTIDINE KINASE MAK3"/>
    <property type="match status" value="1"/>
</dbReference>
<dbReference type="GO" id="GO:0005886">
    <property type="term" value="C:plasma membrane"/>
    <property type="evidence" value="ECO:0007669"/>
    <property type="project" value="UniProtKB-SubCell"/>
</dbReference>
<dbReference type="Gene3D" id="6.10.340.10">
    <property type="match status" value="1"/>
</dbReference>
<dbReference type="KEGG" id="snn:EWH46_14550"/>
<dbReference type="Pfam" id="PF17202">
    <property type="entry name" value="sCache_3_3"/>
    <property type="match status" value="1"/>
</dbReference>
<dbReference type="GO" id="GO:0000155">
    <property type="term" value="F:phosphorelay sensor kinase activity"/>
    <property type="evidence" value="ECO:0007669"/>
    <property type="project" value="InterPro"/>
</dbReference>
<keyword evidence="10" id="KW-0067">ATP-binding</keyword>
<protein>
    <recommendedName>
        <fullName evidence="3">histidine kinase</fullName>
        <ecNumber evidence="3">2.7.13.3</ecNumber>
    </recommendedName>
</protein>
<keyword evidence="4" id="KW-1003">Cell membrane</keyword>
<keyword evidence="9" id="KW-0418">Kinase</keyword>
<dbReference type="InterPro" id="IPR036097">
    <property type="entry name" value="HisK_dim/P_sf"/>
</dbReference>
<proteinExistence type="predicted"/>
<keyword evidence="12" id="KW-0902">Two-component regulatory system</keyword>
<evidence type="ECO:0000256" key="11">
    <source>
        <dbReference type="ARBA" id="ARBA00022989"/>
    </source>
</evidence>
<evidence type="ECO:0000256" key="2">
    <source>
        <dbReference type="ARBA" id="ARBA00004651"/>
    </source>
</evidence>
<dbReference type="Gene3D" id="3.30.565.10">
    <property type="entry name" value="Histidine kinase-like ATPase, C-terminal domain"/>
    <property type="match status" value="1"/>
</dbReference>
<dbReference type="Pfam" id="PF00512">
    <property type="entry name" value="HisKA"/>
    <property type="match status" value="1"/>
</dbReference>
<dbReference type="InterPro" id="IPR005467">
    <property type="entry name" value="His_kinase_dom"/>
</dbReference>
<keyword evidence="5" id="KW-0597">Phosphoprotein</keyword>
<evidence type="ECO:0000256" key="5">
    <source>
        <dbReference type="ARBA" id="ARBA00022553"/>
    </source>
</evidence>
<dbReference type="InterPro" id="IPR004358">
    <property type="entry name" value="Sig_transdc_His_kin-like_C"/>
</dbReference>
<dbReference type="PROSITE" id="PS50885">
    <property type="entry name" value="HAMP"/>
    <property type="match status" value="1"/>
</dbReference>
<evidence type="ECO:0000256" key="10">
    <source>
        <dbReference type="ARBA" id="ARBA00022840"/>
    </source>
</evidence>
<evidence type="ECO:0000313" key="14">
    <source>
        <dbReference type="EMBL" id="QEN01870.1"/>
    </source>
</evidence>
<dbReference type="SUPFAM" id="SSF55874">
    <property type="entry name" value="ATPase domain of HSP90 chaperone/DNA topoisomerase II/histidine kinase"/>
    <property type="match status" value="1"/>
</dbReference>
<keyword evidence="7" id="KW-0812">Transmembrane</keyword>
<dbReference type="SUPFAM" id="SSF47384">
    <property type="entry name" value="Homodimeric domain of signal transducing histidine kinase"/>
    <property type="match status" value="1"/>
</dbReference>
<keyword evidence="6" id="KW-0808">Transferase</keyword>
<dbReference type="Pfam" id="PF00672">
    <property type="entry name" value="HAMP"/>
    <property type="match status" value="1"/>
</dbReference>
<dbReference type="SUPFAM" id="SSF103190">
    <property type="entry name" value="Sensory domain-like"/>
    <property type="match status" value="1"/>
</dbReference>
<dbReference type="InterPro" id="IPR003661">
    <property type="entry name" value="HisK_dim/P_dom"/>
</dbReference>
<evidence type="ECO:0000256" key="9">
    <source>
        <dbReference type="ARBA" id="ARBA00022777"/>
    </source>
</evidence>
<evidence type="ECO:0000256" key="12">
    <source>
        <dbReference type="ARBA" id="ARBA00023012"/>
    </source>
</evidence>
<dbReference type="Proteomes" id="UP000323522">
    <property type="component" value="Chromosome"/>
</dbReference>
<organism evidence="14 15">
    <name type="scientific">Sphaerotilus sulfidivorans</name>
    <dbReference type="NCBI Taxonomy" id="639200"/>
    <lineage>
        <taxon>Bacteria</taxon>
        <taxon>Pseudomonadati</taxon>
        <taxon>Pseudomonadota</taxon>
        <taxon>Betaproteobacteria</taxon>
        <taxon>Burkholderiales</taxon>
        <taxon>Sphaerotilaceae</taxon>
        <taxon>Sphaerotilus</taxon>
    </lineage>
</organism>
<evidence type="ECO:0000313" key="15">
    <source>
        <dbReference type="Proteomes" id="UP000323522"/>
    </source>
</evidence>
<comment type="subcellular location">
    <subcellularLocation>
        <location evidence="2">Cell membrane</location>
        <topology evidence="2">Multi-pass membrane protein</topology>
    </subcellularLocation>
</comment>
<dbReference type="PROSITE" id="PS50109">
    <property type="entry name" value="HIS_KIN"/>
    <property type="match status" value="1"/>
</dbReference>
<dbReference type="InterPro" id="IPR029151">
    <property type="entry name" value="Sensor-like_sf"/>
</dbReference>
<dbReference type="SMART" id="SM00388">
    <property type="entry name" value="HisKA"/>
    <property type="match status" value="1"/>
</dbReference>
<evidence type="ECO:0000256" key="1">
    <source>
        <dbReference type="ARBA" id="ARBA00000085"/>
    </source>
</evidence>
<keyword evidence="11" id="KW-1133">Transmembrane helix</keyword>
<comment type="catalytic activity">
    <reaction evidence="1">
        <text>ATP + protein L-histidine = ADP + protein N-phospho-L-histidine.</text>
        <dbReference type="EC" id="2.7.13.3"/>
    </reaction>
</comment>
<dbReference type="InterPro" id="IPR033463">
    <property type="entry name" value="sCache_3"/>
</dbReference>
<dbReference type="EC" id="2.7.13.3" evidence="3"/>
<dbReference type="InterPro" id="IPR003660">
    <property type="entry name" value="HAMP_dom"/>
</dbReference>
<reference evidence="14 15" key="1">
    <citation type="submission" date="2019-02" db="EMBL/GenBank/DDBJ databases">
        <title>Complete Genome Sequence and Methylome Analysis of Sphaerotilus natans subsp. sulfidivorans D-507.</title>
        <authorList>
            <person name="Fomenkov A."/>
            <person name="Gridneva E."/>
            <person name="Smolyakov D."/>
            <person name="Dubinina G."/>
            <person name="Vincze T."/>
            <person name="Grabovich M."/>
            <person name="Roberts R.J."/>
        </authorList>
    </citation>
    <scope>NUCLEOTIDE SEQUENCE [LARGE SCALE GENOMIC DNA]</scope>
    <source>
        <strain evidence="14 15">D-507</strain>
    </source>
</reference>
<dbReference type="OrthoDB" id="224978at2"/>
<dbReference type="AlphaFoldDB" id="A0A5C1Q423"/>
<dbReference type="EMBL" id="CP035708">
    <property type="protein sequence ID" value="QEN01870.1"/>
    <property type="molecule type" value="Genomic_DNA"/>
</dbReference>
<name>A0A5C1Q423_9BURK</name>
<keyword evidence="13" id="KW-0472">Membrane</keyword>
<dbReference type="SMART" id="SM00387">
    <property type="entry name" value="HATPase_c"/>
    <property type="match status" value="1"/>
</dbReference>
<dbReference type="InterPro" id="IPR036890">
    <property type="entry name" value="HATPase_C_sf"/>
</dbReference>
<dbReference type="PRINTS" id="PR00344">
    <property type="entry name" value="BCTRLSENSOR"/>
</dbReference>
<evidence type="ECO:0000256" key="3">
    <source>
        <dbReference type="ARBA" id="ARBA00012438"/>
    </source>
</evidence>
<evidence type="ECO:0000256" key="6">
    <source>
        <dbReference type="ARBA" id="ARBA00022679"/>
    </source>
</evidence>
<dbReference type="InterPro" id="IPR003594">
    <property type="entry name" value="HATPase_dom"/>
</dbReference>
<keyword evidence="8" id="KW-0547">Nucleotide-binding</keyword>